<dbReference type="PANTHER" id="PTHR43017:SF1">
    <property type="entry name" value="ACETYLTRANSFERASE YJL218W-RELATED"/>
    <property type="match status" value="1"/>
</dbReference>
<evidence type="ECO:0000259" key="7">
    <source>
        <dbReference type="SMART" id="SM01266"/>
    </source>
</evidence>
<name>A0A9D9HDP0_9SPIR</name>
<dbReference type="PANTHER" id="PTHR43017">
    <property type="entry name" value="GALACTOSIDE O-ACETYLTRANSFERASE"/>
    <property type="match status" value="1"/>
</dbReference>
<reference evidence="8" key="1">
    <citation type="submission" date="2020-10" db="EMBL/GenBank/DDBJ databases">
        <authorList>
            <person name="Gilroy R."/>
        </authorList>
    </citation>
    <scope>NUCLEOTIDE SEQUENCE</scope>
    <source>
        <strain evidence="8">B3-4054</strain>
    </source>
</reference>
<protein>
    <recommendedName>
        <fullName evidence="6">Acetyltransferase</fullName>
        <ecNumber evidence="6">2.3.1.-</ecNumber>
    </recommendedName>
</protein>
<evidence type="ECO:0000256" key="4">
    <source>
        <dbReference type="ARBA" id="ARBA00023315"/>
    </source>
</evidence>
<comment type="function">
    <text evidence="5">Acetyltransferase implicated in the O-acetylation of Nod factors.</text>
</comment>
<comment type="caution">
    <text evidence="8">The sequence shown here is derived from an EMBL/GenBank/DDBJ whole genome shotgun (WGS) entry which is preliminary data.</text>
</comment>
<dbReference type="InterPro" id="IPR039369">
    <property type="entry name" value="LacA-like"/>
</dbReference>
<keyword evidence="4 6" id="KW-0012">Acyltransferase</keyword>
<evidence type="ECO:0000256" key="1">
    <source>
        <dbReference type="ARBA" id="ARBA00007274"/>
    </source>
</evidence>
<evidence type="ECO:0000313" key="9">
    <source>
        <dbReference type="Proteomes" id="UP000823616"/>
    </source>
</evidence>
<dbReference type="GO" id="GO:0008870">
    <property type="term" value="F:galactoside O-acetyltransferase activity"/>
    <property type="evidence" value="ECO:0007669"/>
    <property type="project" value="TreeGrafter"/>
</dbReference>
<dbReference type="Proteomes" id="UP000823616">
    <property type="component" value="Unassembled WGS sequence"/>
</dbReference>
<dbReference type="Pfam" id="PF12464">
    <property type="entry name" value="Mac"/>
    <property type="match status" value="1"/>
</dbReference>
<comment type="similarity">
    <text evidence="1 6">Belongs to the transferase hexapeptide repeat family.</text>
</comment>
<dbReference type="Pfam" id="PF00132">
    <property type="entry name" value="Hexapep"/>
    <property type="match status" value="1"/>
</dbReference>
<reference evidence="8" key="2">
    <citation type="journal article" date="2021" name="PeerJ">
        <title>Extensive microbial diversity within the chicken gut microbiome revealed by metagenomics and culture.</title>
        <authorList>
            <person name="Gilroy R."/>
            <person name="Ravi A."/>
            <person name="Getino M."/>
            <person name="Pursley I."/>
            <person name="Horton D.L."/>
            <person name="Alikhan N.F."/>
            <person name="Baker D."/>
            <person name="Gharbi K."/>
            <person name="Hall N."/>
            <person name="Watson M."/>
            <person name="Adriaenssens E.M."/>
            <person name="Foster-Nyarko E."/>
            <person name="Jarju S."/>
            <person name="Secka A."/>
            <person name="Antonio M."/>
            <person name="Oren A."/>
            <person name="Chaudhuri R.R."/>
            <person name="La Ragione R."/>
            <person name="Hildebrand F."/>
            <person name="Pallen M.J."/>
        </authorList>
    </citation>
    <scope>NUCLEOTIDE SEQUENCE</scope>
    <source>
        <strain evidence="8">B3-4054</strain>
    </source>
</reference>
<dbReference type="InterPro" id="IPR001451">
    <property type="entry name" value="Hexapep"/>
</dbReference>
<gene>
    <name evidence="8" type="ORF">IAA96_04715</name>
</gene>
<evidence type="ECO:0000256" key="5">
    <source>
        <dbReference type="ARBA" id="ARBA00055587"/>
    </source>
</evidence>
<dbReference type="FunFam" id="2.160.10.10:FF:000025">
    <property type="entry name" value="Hexapeptide-repeat containing-acetyltransferase"/>
    <property type="match status" value="1"/>
</dbReference>
<dbReference type="SMART" id="SM01266">
    <property type="entry name" value="Mac"/>
    <property type="match status" value="1"/>
</dbReference>
<dbReference type="Gene3D" id="2.160.10.10">
    <property type="entry name" value="Hexapeptide repeat proteins"/>
    <property type="match status" value="1"/>
</dbReference>
<evidence type="ECO:0000256" key="6">
    <source>
        <dbReference type="RuleBase" id="RU367021"/>
    </source>
</evidence>
<dbReference type="InterPro" id="IPR024688">
    <property type="entry name" value="Mac_dom"/>
</dbReference>
<feature type="domain" description="Maltose/galactoside acetyltransferase" evidence="7">
    <location>
        <begin position="4"/>
        <end position="68"/>
    </location>
</feature>
<evidence type="ECO:0000256" key="3">
    <source>
        <dbReference type="ARBA" id="ARBA00022737"/>
    </source>
</evidence>
<dbReference type="AlphaFoldDB" id="A0A9D9HDP0"/>
<dbReference type="EMBL" id="JADIMS010000079">
    <property type="protein sequence ID" value="MBO8450390.1"/>
    <property type="molecule type" value="Genomic_DNA"/>
</dbReference>
<keyword evidence="2 6" id="KW-0808">Transferase</keyword>
<keyword evidence="3" id="KW-0677">Repeat</keyword>
<dbReference type="InterPro" id="IPR018357">
    <property type="entry name" value="Hexapep_transf_CS"/>
</dbReference>
<proteinExistence type="inferred from homology"/>
<organism evidence="8 9">
    <name type="scientific">Candidatus Avitreponema avistercoris</name>
    <dbReference type="NCBI Taxonomy" id="2840705"/>
    <lineage>
        <taxon>Bacteria</taxon>
        <taxon>Pseudomonadati</taxon>
        <taxon>Spirochaetota</taxon>
        <taxon>Spirochaetia</taxon>
        <taxon>Spirochaetales</taxon>
        <taxon>Candidatus Avitreponema</taxon>
    </lineage>
</organism>
<accession>A0A9D9HDP0</accession>
<sequence length="213" mass="23332">MSLRDRIDSGKLYVEYGHPDPADRLLEAELRRQRDRAKVLAFAYNSTKPSRVRRRNRLLHKLFGKIGDSAFIEGPVYCSYGCNTFIGARFYANFNLVIVDDGKLTVGDDVMCAPNVTLAVTGHPLAPEYRCSGAQFSVPVKIGNGVWLGANTVVLPGVEIGDNSVIGAGSIVTSSIPADSLAVGVPCRVVRRITDEDRQWIRRGVPVNADWRG</sequence>
<dbReference type="InterPro" id="IPR011004">
    <property type="entry name" value="Trimer_LpxA-like_sf"/>
</dbReference>
<dbReference type="PROSITE" id="PS00101">
    <property type="entry name" value="HEXAPEP_TRANSFERASES"/>
    <property type="match status" value="1"/>
</dbReference>
<evidence type="ECO:0000313" key="8">
    <source>
        <dbReference type="EMBL" id="MBO8450390.1"/>
    </source>
</evidence>
<dbReference type="CDD" id="cd03357">
    <property type="entry name" value="LbH_MAT_GAT"/>
    <property type="match status" value="1"/>
</dbReference>
<evidence type="ECO:0000256" key="2">
    <source>
        <dbReference type="ARBA" id="ARBA00022679"/>
    </source>
</evidence>
<dbReference type="EC" id="2.3.1.-" evidence="6"/>
<dbReference type="SUPFAM" id="SSF51161">
    <property type="entry name" value="Trimeric LpxA-like enzymes"/>
    <property type="match status" value="1"/>
</dbReference>